<proteinExistence type="predicted"/>
<reference evidence="2" key="2">
    <citation type="submission" date="2025-08" db="UniProtKB">
        <authorList>
            <consortium name="Ensembl"/>
        </authorList>
    </citation>
    <scope>IDENTIFICATION</scope>
    <source>
        <strain evidence="2">broiler</strain>
    </source>
</reference>
<evidence type="ECO:0000313" key="2">
    <source>
        <dbReference type="Ensembl" id="ENSGALP00010007211.1"/>
    </source>
</evidence>
<sequence>VLPAEGPGGRRKGWSPKYWVMHSPSLAQGRWKLRAQPLSAHVMAAPLSPQTQHCWKEQKSPMSDRLRASTAGPTPLGRAEDVGTAGSLSAKLPGGQG</sequence>
<reference evidence="2" key="1">
    <citation type="submission" date="2020-11" db="EMBL/GenBank/DDBJ databases">
        <title>Gallus gallus (Chicken) genome, bGalGal1, GRCg7b, maternal haplotype autosomes + Z &amp; W.</title>
        <authorList>
            <person name="Warren W."/>
            <person name="Formenti G."/>
            <person name="Fedrigo O."/>
            <person name="Haase B."/>
            <person name="Mountcastle J."/>
            <person name="Balacco J."/>
            <person name="Tracey A."/>
            <person name="Schneider V."/>
            <person name="Okimoto R."/>
            <person name="Cheng H."/>
            <person name="Hawken R."/>
            <person name="Howe K."/>
            <person name="Jarvis E.D."/>
        </authorList>
    </citation>
    <scope>NUCLEOTIDE SEQUENCE [LARGE SCALE GENOMIC DNA]</scope>
    <source>
        <strain evidence="2">Broiler</strain>
    </source>
</reference>
<dbReference type="AlphaFoldDB" id="A0A8V0XT33"/>
<accession>A0A8V0XT33</accession>
<feature type="compositionally biased region" description="Basic and acidic residues" evidence="1">
    <location>
        <begin position="54"/>
        <end position="67"/>
    </location>
</feature>
<evidence type="ECO:0000256" key="1">
    <source>
        <dbReference type="SAM" id="MobiDB-lite"/>
    </source>
</evidence>
<dbReference type="GeneTree" id="ENSGT01040000244452"/>
<name>A0A8V0XT33_CHICK</name>
<dbReference type="GlyGen" id="A0A8V0XT33">
    <property type="glycosylation" value="1 site"/>
</dbReference>
<feature type="region of interest" description="Disordered" evidence="1">
    <location>
        <begin position="49"/>
        <end position="97"/>
    </location>
</feature>
<dbReference type="Proteomes" id="UP000000539">
    <property type="component" value="Chromosome 1"/>
</dbReference>
<evidence type="ECO:0000313" key="3">
    <source>
        <dbReference type="Proteomes" id="UP000000539"/>
    </source>
</evidence>
<dbReference type="Ensembl" id="ENSGALT00010012647.1">
    <property type="protein sequence ID" value="ENSGALP00010007211.1"/>
    <property type="gene ID" value="ENSGALG00010005331.1"/>
</dbReference>
<protein>
    <submittedName>
        <fullName evidence="2">Uncharacterized protein</fullName>
    </submittedName>
</protein>
<organism evidence="2 3">
    <name type="scientific">Gallus gallus</name>
    <name type="common">Chicken</name>
    <dbReference type="NCBI Taxonomy" id="9031"/>
    <lineage>
        <taxon>Eukaryota</taxon>
        <taxon>Metazoa</taxon>
        <taxon>Chordata</taxon>
        <taxon>Craniata</taxon>
        <taxon>Vertebrata</taxon>
        <taxon>Euteleostomi</taxon>
        <taxon>Archelosauria</taxon>
        <taxon>Archosauria</taxon>
        <taxon>Dinosauria</taxon>
        <taxon>Saurischia</taxon>
        <taxon>Theropoda</taxon>
        <taxon>Coelurosauria</taxon>
        <taxon>Aves</taxon>
        <taxon>Neognathae</taxon>
        <taxon>Galloanserae</taxon>
        <taxon>Galliformes</taxon>
        <taxon>Phasianidae</taxon>
        <taxon>Phasianinae</taxon>
        <taxon>Gallus</taxon>
    </lineage>
</organism>
<keyword evidence="3" id="KW-1185">Reference proteome</keyword>
<reference evidence="2" key="3">
    <citation type="submission" date="2025-09" db="UniProtKB">
        <authorList>
            <consortium name="Ensembl"/>
        </authorList>
    </citation>
    <scope>IDENTIFICATION</scope>
    <source>
        <strain evidence="2">broiler</strain>
    </source>
</reference>